<protein>
    <submittedName>
        <fullName evidence="2">Secreted RxLR effector protein 161-like</fullName>
    </submittedName>
</protein>
<dbReference type="RefSeq" id="XP_075099458.1">
    <property type="nucleotide sequence ID" value="XM_075243357.1"/>
</dbReference>
<gene>
    <name evidence="2" type="primary">LOC142176235</name>
</gene>
<sequence>MDVKTAFLNGELDEEIYMEQPKCFIEKDHEQKNSIPVDTPISKGHALGSQMCPKTPKETEKMIQVPYRSTVGSLMYVMVCTRYDIHEAFDFVSRYQTDPGLVHWQAVKRIMRYLKGNVDYAFCYKGCKDLILVGHNNADHGGDLDERKSTSGYVLLLSDGTIS</sequence>
<reference evidence="2" key="2">
    <citation type="submission" date="2025-08" db="UniProtKB">
        <authorList>
            <consortium name="RefSeq"/>
        </authorList>
    </citation>
    <scope>IDENTIFICATION</scope>
    <source>
        <tissue evidence="2">Leaf</tissue>
    </source>
</reference>
<proteinExistence type="predicted"/>
<dbReference type="Proteomes" id="UP000790787">
    <property type="component" value="Chromosome 22"/>
</dbReference>
<keyword evidence="1" id="KW-1185">Reference proteome</keyword>
<organism evidence="1 2">
    <name type="scientific">Nicotiana tabacum</name>
    <name type="common">Common tobacco</name>
    <dbReference type="NCBI Taxonomy" id="4097"/>
    <lineage>
        <taxon>Eukaryota</taxon>
        <taxon>Viridiplantae</taxon>
        <taxon>Streptophyta</taxon>
        <taxon>Embryophyta</taxon>
        <taxon>Tracheophyta</taxon>
        <taxon>Spermatophyta</taxon>
        <taxon>Magnoliopsida</taxon>
        <taxon>eudicotyledons</taxon>
        <taxon>Gunneridae</taxon>
        <taxon>Pentapetalae</taxon>
        <taxon>asterids</taxon>
        <taxon>lamiids</taxon>
        <taxon>Solanales</taxon>
        <taxon>Solanaceae</taxon>
        <taxon>Nicotianoideae</taxon>
        <taxon>Nicotianeae</taxon>
        <taxon>Nicotiana</taxon>
    </lineage>
</organism>
<evidence type="ECO:0000313" key="2">
    <source>
        <dbReference type="RefSeq" id="XP_075099458.1"/>
    </source>
</evidence>
<name>A0AC58TQE8_TOBAC</name>
<reference evidence="1" key="1">
    <citation type="journal article" date="2014" name="Nat. Commun.">
        <title>The tobacco genome sequence and its comparison with those of tomato and potato.</title>
        <authorList>
            <person name="Sierro N."/>
            <person name="Battey J.N."/>
            <person name="Ouadi S."/>
            <person name="Bakaher N."/>
            <person name="Bovet L."/>
            <person name="Willig A."/>
            <person name="Goepfert S."/>
            <person name="Peitsch M.C."/>
            <person name="Ivanov N.V."/>
        </authorList>
    </citation>
    <scope>NUCLEOTIDE SEQUENCE [LARGE SCALE GENOMIC DNA]</scope>
</reference>
<accession>A0AC58TQE8</accession>
<evidence type="ECO:0000313" key="1">
    <source>
        <dbReference type="Proteomes" id="UP000790787"/>
    </source>
</evidence>